<accession>A0A060D1J2</accession>
<dbReference type="EMBL" id="KJ802832">
    <property type="protein sequence ID" value="AIB07023.1"/>
    <property type="molecule type" value="Genomic_DNA"/>
</dbReference>
<evidence type="ECO:0000313" key="1">
    <source>
        <dbReference type="EMBL" id="AIB07023.1"/>
    </source>
</evidence>
<proteinExistence type="predicted"/>
<reference evidence="1 2" key="1">
    <citation type="submission" date="2014-07" db="EMBL/GenBank/DDBJ databases">
        <title>The genome sequence of Salmonella phage 9NA shows that it represents an unstudied type of tailed phage.</title>
        <authorList>
            <person name="Casjens S.R."/>
            <person name="Leavitt J.C."/>
            <person name="Hatfull G.F."/>
            <person name="Hendrix R.W."/>
        </authorList>
    </citation>
    <scope>NUCLEOTIDE SEQUENCE [LARGE SCALE GENOMIC DNA]</scope>
</reference>
<keyword evidence="2" id="KW-1185">Reference proteome</keyword>
<dbReference type="KEGG" id="vg:22110878"/>
<evidence type="ECO:0000313" key="2">
    <source>
        <dbReference type="Proteomes" id="UP000026985"/>
    </source>
</evidence>
<dbReference type="OrthoDB" id="27933at10239"/>
<name>A0A060D1J2_9CAUD</name>
<organism evidence="1 2">
    <name type="scientific">Salmonella phage 9NA</name>
    <dbReference type="NCBI Taxonomy" id="1113547"/>
    <lineage>
        <taxon>Viruses</taxon>
        <taxon>Duplodnaviria</taxon>
        <taxon>Heunggongvirae</taxon>
        <taxon>Uroviricota</taxon>
        <taxon>Caudoviricetes</taxon>
        <taxon>Nonanavirus</taxon>
        <taxon>Nonanavirus nv9NA</taxon>
    </lineage>
</organism>
<sequence>MKPNENIIQRDIAFGPKNLSDFLPAMGSIPKEFFKDSNPWNQWISKWFFSGLKEYAVAVEGINFKDAHAHIKVILASFDPKHEHKIAGCAYLASQWFVAETVK</sequence>
<dbReference type="Proteomes" id="UP000026985">
    <property type="component" value="Segment"/>
</dbReference>
<dbReference type="RefSeq" id="YP_009101190.1">
    <property type="nucleotide sequence ID" value="NC_025443.1"/>
</dbReference>
<gene>
    <name evidence="1" type="ORF">9NA_020</name>
</gene>
<protein>
    <submittedName>
        <fullName evidence="1">Uncharacterized protein</fullName>
    </submittedName>
</protein>